<dbReference type="PANTHER" id="PTHR31263:SF0">
    <property type="entry name" value="CELLULASE FAMILY PROTEIN (AFU_ORTHOLOGUE AFUA_5G14560)"/>
    <property type="match status" value="1"/>
</dbReference>
<evidence type="ECO:0000313" key="7">
    <source>
        <dbReference type="Proteomes" id="UP000572680"/>
    </source>
</evidence>
<evidence type="ECO:0000256" key="3">
    <source>
        <dbReference type="RuleBase" id="RU361153"/>
    </source>
</evidence>
<organism evidence="6 7">
    <name type="scientific">Actinomadura namibiensis</name>
    <dbReference type="NCBI Taxonomy" id="182080"/>
    <lineage>
        <taxon>Bacteria</taxon>
        <taxon>Bacillati</taxon>
        <taxon>Actinomycetota</taxon>
        <taxon>Actinomycetes</taxon>
        <taxon>Streptosporangiales</taxon>
        <taxon>Thermomonosporaceae</taxon>
        <taxon>Actinomadura</taxon>
    </lineage>
</organism>
<evidence type="ECO:0000256" key="2">
    <source>
        <dbReference type="ARBA" id="ARBA00023295"/>
    </source>
</evidence>
<proteinExistence type="inferred from homology"/>
<keyword evidence="2 3" id="KW-0326">Glycosidase</keyword>
<reference evidence="6 7" key="1">
    <citation type="submission" date="2020-08" db="EMBL/GenBank/DDBJ databases">
        <title>Genomic Encyclopedia of Type Strains, Phase IV (KMG-IV): sequencing the most valuable type-strain genomes for metagenomic binning, comparative biology and taxonomic classification.</title>
        <authorList>
            <person name="Goeker M."/>
        </authorList>
    </citation>
    <scope>NUCLEOTIDE SEQUENCE [LARGE SCALE GENOMIC DNA]</scope>
    <source>
        <strain evidence="6 7">DSM 44197</strain>
    </source>
</reference>
<evidence type="ECO:0000259" key="5">
    <source>
        <dbReference type="Pfam" id="PF00150"/>
    </source>
</evidence>
<protein>
    <submittedName>
        <fullName evidence="6">Endoglucanase</fullName>
        <ecNumber evidence="6">3.2.1.4</ecNumber>
    </submittedName>
</protein>
<dbReference type="PANTHER" id="PTHR31263">
    <property type="entry name" value="CELLULASE FAMILY PROTEIN (AFU_ORTHOLOGUE AFUA_5G14560)"/>
    <property type="match status" value="1"/>
</dbReference>
<comment type="similarity">
    <text evidence="3">Belongs to the glycosyl hydrolase 5 (cellulase A) family.</text>
</comment>
<name>A0A7W3QMH9_ACTNM</name>
<evidence type="ECO:0000256" key="4">
    <source>
        <dbReference type="SAM" id="MobiDB-lite"/>
    </source>
</evidence>
<accession>A0A7W3QMH9</accession>
<dbReference type="GO" id="GO:0000272">
    <property type="term" value="P:polysaccharide catabolic process"/>
    <property type="evidence" value="ECO:0007669"/>
    <property type="project" value="InterPro"/>
</dbReference>
<dbReference type="Proteomes" id="UP000572680">
    <property type="component" value="Unassembled WGS sequence"/>
</dbReference>
<dbReference type="SUPFAM" id="SSF51445">
    <property type="entry name" value="(Trans)glycosidases"/>
    <property type="match status" value="1"/>
</dbReference>
<dbReference type="Gene3D" id="3.20.20.80">
    <property type="entry name" value="Glycosidases"/>
    <property type="match status" value="1"/>
</dbReference>
<evidence type="ECO:0000256" key="1">
    <source>
        <dbReference type="ARBA" id="ARBA00022801"/>
    </source>
</evidence>
<dbReference type="AlphaFoldDB" id="A0A7W3QMH9"/>
<dbReference type="EMBL" id="JACJIA010000005">
    <property type="protein sequence ID" value="MBA8952589.1"/>
    <property type="molecule type" value="Genomic_DNA"/>
</dbReference>
<dbReference type="Pfam" id="PF00150">
    <property type="entry name" value="Cellulase"/>
    <property type="match status" value="1"/>
</dbReference>
<feature type="region of interest" description="Disordered" evidence="4">
    <location>
        <begin position="411"/>
        <end position="431"/>
    </location>
</feature>
<keyword evidence="7" id="KW-1185">Reference proteome</keyword>
<gene>
    <name evidence="6" type="ORF">HNR61_004235</name>
</gene>
<feature type="domain" description="Glycoside hydrolase family 5" evidence="5">
    <location>
        <begin position="69"/>
        <end position="370"/>
    </location>
</feature>
<comment type="caution">
    <text evidence="6">The sequence shown here is derived from an EMBL/GenBank/DDBJ whole genome shotgun (WGS) entry which is preliminary data.</text>
</comment>
<dbReference type="RefSeq" id="WP_182844863.1">
    <property type="nucleotide sequence ID" value="NZ_BAAALP010000005.1"/>
</dbReference>
<dbReference type="GO" id="GO:0008810">
    <property type="term" value="F:cellulase activity"/>
    <property type="evidence" value="ECO:0007669"/>
    <property type="project" value="UniProtKB-EC"/>
</dbReference>
<dbReference type="InterPro" id="IPR017853">
    <property type="entry name" value="GH"/>
</dbReference>
<evidence type="ECO:0000313" key="6">
    <source>
        <dbReference type="EMBL" id="MBA8952589.1"/>
    </source>
</evidence>
<keyword evidence="1 3" id="KW-0378">Hydrolase</keyword>
<sequence length="431" mass="47927">MHERLVGRSGILGLLAVSLAVLLGVAMAPRVDADENAPGPALSGVVPPLRTKGRWIVDARDRRVKIASVNWYGAESSDFVVGGLDRQPLARIVRLIRRSGMNSVRLPWSNELVERNPVIDPRRLAANPPLAGKRGLEVFDAVVDELGRQGLMVILDNHRSRGDWCCDEEHGDGLWHTARYPESAWLADWRAMAARYRDRPHVIGAELRNEIRPDPGLGLKPTWGSGDRRTDWRAAAERGGNAVLAVDPDLLIIVGGLDYQADLSGVPEHPVRLGRPGRLVYAAHDYPWFHPAGDLGDDAAFAATLRKRWAFLLEEGKPYTSPVYVSEWGGCQRPSDDRTPCDRASTVFFDTFVRWARSSDVDWAYWPLNGTQSTGYSRRHGAVENWGLLNPAWNGYANRRSLRRLRTILKPASEATRSSPPGALTPQRTLR</sequence>
<dbReference type="EC" id="3.2.1.4" evidence="6"/>
<dbReference type="InterPro" id="IPR001547">
    <property type="entry name" value="Glyco_hydro_5"/>
</dbReference>